<proteinExistence type="predicted"/>
<evidence type="ECO:0000259" key="1">
    <source>
        <dbReference type="Pfam" id="PF25794"/>
    </source>
</evidence>
<sequence length="2462" mass="279522">MAAAAAALSPKGHIEEIRRCKFSIGGEPNPLTEDLHQAVKNLSAELYSKDVHFLMELIQNAEDNEYEVGVNPTLEFVITSKDITETGAKATLVIFNNEKGFARQNIESICSVGRSTKKGNRKNGYIGEKGIGFKSVFLITSQPYIFSKGYQIRFSEEPCSQCKIGYIVPEWVENENPVLAHIRQIYGSSTSLPTTTMVLPLKSDKVDPVKKQLSKIHPELLLFLSKIRKLSVREDNADRKLNTVSTISISSEKNLVTRKNINAESYALILSSDEDKGNGQCSYHMWRQRFPVKNGCRVDRRMEVEDWVITIAFPHGERLNRGNSCPGIYAFLPTEMVTNFPFIIQADFLLSSSRETILLDNQWNKGILDCVPLVFLSAFTSLVKSSDDVPVSSLAEMFCFLPVESSSYPSLDATVRDPIKAKLQEEDIVPCQSYTNQKVFRKPCQVGRLIPFFWNLLNEATKQGVTLHNISSHGKSILNFAFDKEKYNKVFDFLEVKQVNNDWYAKCIQGSNLVMGVSEELYVQLLFFVVAYWRSCFFSKENMGKLPLLKYVDSNEHVALCSIDSVSEHHITLFLCTKSKHVSWLITWNRVFRCMGGYFIPESTHTAFDNSSDVLKCIRDWMINDVKVRSVDTAEYAQVICQSLSHDPKLVLAYAHFLYHSYMKVYVVSASDIESLCINMPLVDDYGNVLTHREGVLVPANGSKWVQLIGSNPWKREGYIELGEEYLHSRLVANAYTNNGDILGFLKTYASAMDIPELPPPNATLSCMSSPLTKENAFLLLDWIRNRGVLPEKFLTSIKNGSWLRVRLCGSTGYRPPSQSFFPDSKWGPHLQNGSLRVDIPLVDLAFYGAQISDYIEALRTTGVMFDLKEACIGFKSVFLITSQPYIFSKGYQIRFSEEPCSQCKIGYIVPEWVENENPVLAHIRQIYGSSTSLPTTTMVLPLKSDKVDPVKKQLSKIHPELLLFLSKIRKLSVREDNADRKLNTVSTISISSEKNLVTRKNINAESYALILSSDEDKGNGQCSYHMWRQRFPVKNGCRVDRRMDVEDWVITIAFPHGERLNRGNSSPGIYAFLPTEMVTNFPFIIQADFLLSSSRETILLDNQWNKGILDCVPLVFLSAFTSLVKASDDVPVSSLAEMFRFLPVESSSYPSLDATVRDPIKAKLQEEDIVPCQSFTNQKVFRKPCQVGRLLPAFWNLLKEATKQGVTFHNISSHGKSILNSAFDKEKYNNVLNFLEVKNVEHDWYAKCIQGSNLVMGVSEELYVQLLLFVSANWRSAFSKTNMGKLPLLKYVDSNEHVALCSTDSVSGRQITLFLCTKSNHVSWLISWNKVFRCMEGYFFPESTHKVFNDSSAVWKNISEWMMNDVKVRSVDTDEYAQVIRQSLSHDRKLVLAYAHFLYHSYMKDYVVSASDIKSQCINMPLVDDYGKVWTQRQGVLVPANGSKWVQLIGTNPWKREGYIELGEEYLHSQRYVANVYAKNGDILGFLKDYAGAMDIPELPPPDATLSCMSSPLTKENAFLLLDWIRNRGVLPGKFLSSIKNGSWLRVRLCGSTGYRPPSQSFFPDSKWGPHLQNGSLRVDIPLVDLAFYGSQISDYKEALRTTGVMFELKEACEFIGKHFMSLVDSSSFANHDVISILKFIKYLREKYLPPGDFINSIKDKSWLRTTQGMKKPGQCVFLADKWSAISQISNVPFVDQKLYGQDILIFKEELRLLGVIFEFNKNYNLVVSNLKPSEHLNSLSAKTAFLALKCIRHLKLNSTDRLCIALKGNRCLKTSANGYKSATECFLPDATWSCILHVFDNFPIIDEKFYGSKIFSFKDELKNLGVVVSFEGVVKTFVEVFKQQSSKCALSKTCALSFLACYRKLKATAFSSQFDEILKNIKDVKWLKTRLGAASAPEECILFDESWAPISSISLLPFVDDAYYGPEIRDYKVELNAMGVATTFRKGAVFVPASLRLPQNPDVISPPVALSLFMCVQNLQKNHDKNHPDLLSSLREKLNVQWIKTRAGYRCPKDCLLFSPEWKDVLNQDDGPFIDEKFYGPEIASYSKDLQTLGVVVEVKDGCSLVAEYLNVHSDKTSISRIYKYLDKNGWHGDLISNKNSKMIWIPSGDSSGKWVSPQTCILHDRTGLFVPEFFVLEKYYSNELLHFFSKVGVKTYPALEDFFKLWKSWEGSSERKLSQSECCAFWEFIVTHWSSKTKKFLEDNLKKIPAFSVANEGIYLLDKCDVFLADDHYMKDLFEQNSSDPLFVWYPQPSLPSLPRTKLLDIYKEIGVGYLSKSVKNNGISSIESSGLERVKPETIHIGMNLFTLILGFLAQPSLEMDAEERHKSLMSLVDSSFLKMDEPITFDYSLSLSSGKILTAKASRMIRWERESSKFFITELEESEGYRGVLEYATCFSEVISEGILWDKEDHVPQLSELIKLGYLVKFDKDAISFLMKTKNLQVFLEDEQFLSSLFHSC</sequence>
<dbReference type="EMBL" id="CAMAPF010001001">
    <property type="protein sequence ID" value="CAH9137664.1"/>
    <property type="molecule type" value="Genomic_DNA"/>
</dbReference>
<dbReference type="InterPro" id="IPR058210">
    <property type="entry name" value="SACS/Nov_dom"/>
</dbReference>
<protein>
    <recommendedName>
        <fullName evidence="1">Sacsin/Nov domain-containing protein</fullName>
    </recommendedName>
</protein>
<dbReference type="NCBIfam" id="NF047352">
    <property type="entry name" value="P_loop_sacsin"/>
    <property type="match status" value="1"/>
</dbReference>
<organism evidence="2 3">
    <name type="scientific">Cuscuta epithymum</name>
    <dbReference type="NCBI Taxonomy" id="186058"/>
    <lineage>
        <taxon>Eukaryota</taxon>
        <taxon>Viridiplantae</taxon>
        <taxon>Streptophyta</taxon>
        <taxon>Embryophyta</taxon>
        <taxon>Tracheophyta</taxon>
        <taxon>Spermatophyta</taxon>
        <taxon>Magnoliopsida</taxon>
        <taxon>eudicotyledons</taxon>
        <taxon>Gunneridae</taxon>
        <taxon>Pentapetalae</taxon>
        <taxon>asterids</taxon>
        <taxon>lamiids</taxon>
        <taxon>Solanales</taxon>
        <taxon>Convolvulaceae</taxon>
        <taxon>Cuscuteae</taxon>
        <taxon>Cuscuta</taxon>
        <taxon>Cuscuta subgen. Cuscuta</taxon>
    </lineage>
</organism>
<evidence type="ECO:0000313" key="3">
    <source>
        <dbReference type="Proteomes" id="UP001152523"/>
    </source>
</evidence>
<keyword evidence="3" id="KW-1185">Reference proteome</keyword>
<dbReference type="Gene3D" id="3.30.565.10">
    <property type="entry name" value="Histidine kinase-like ATPase, C-terminal domain"/>
    <property type="match status" value="1"/>
</dbReference>
<dbReference type="Proteomes" id="UP001152523">
    <property type="component" value="Unassembled WGS sequence"/>
</dbReference>
<name>A0AAV0FQM4_9ASTE</name>
<dbReference type="PANTHER" id="PTHR32387">
    <property type="entry name" value="WU:FJ29H11"/>
    <property type="match status" value="1"/>
</dbReference>
<reference evidence="2" key="1">
    <citation type="submission" date="2022-07" db="EMBL/GenBank/DDBJ databases">
        <authorList>
            <person name="Macas J."/>
            <person name="Novak P."/>
            <person name="Neumann P."/>
        </authorList>
    </citation>
    <scope>NUCLEOTIDE SEQUENCE</scope>
</reference>
<accession>A0AAV0FQM4</accession>
<gene>
    <name evidence="2" type="ORF">CEPIT_LOCUS36199</name>
</gene>
<dbReference type="PANTHER" id="PTHR32387:SF3">
    <property type="entry name" value="ATP_DNA BINDING PROTEIN"/>
    <property type="match status" value="1"/>
</dbReference>
<dbReference type="InterPro" id="IPR036890">
    <property type="entry name" value="HATPase_C_sf"/>
</dbReference>
<dbReference type="Pfam" id="PF25794">
    <property type="entry name" value="SACS"/>
    <property type="match status" value="1"/>
</dbReference>
<feature type="domain" description="Sacsin/Nov" evidence="1">
    <location>
        <begin position="33"/>
        <end position="149"/>
    </location>
</feature>
<dbReference type="SUPFAM" id="SSF55874">
    <property type="entry name" value="ATPase domain of HSP90 chaperone/DNA topoisomerase II/histidine kinase"/>
    <property type="match status" value="1"/>
</dbReference>
<comment type="caution">
    <text evidence="2">The sequence shown here is derived from an EMBL/GenBank/DDBJ whole genome shotgun (WGS) entry which is preliminary data.</text>
</comment>
<evidence type="ECO:0000313" key="2">
    <source>
        <dbReference type="EMBL" id="CAH9137664.1"/>
    </source>
</evidence>
<dbReference type="InterPro" id="IPR052957">
    <property type="entry name" value="Auxin_embryo_med"/>
</dbReference>